<reference evidence="13" key="3">
    <citation type="submission" date="2019-08" db="EMBL/GenBank/DDBJ databases">
        <authorList>
            <consortium name="Photinus pyralis genome working group"/>
            <person name="Fallon T.R."/>
            <person name="Sander Lower S.E."/>
            <person name="Weng J.-K."/>
        </authorList>
    </citation>
    <scope>NUCLEOTIDE SEQUENCE</scope>
    <source>
        <strain evidence="13">1611_PpyrPB1</strain>
        <tissue evidence="13">Whole body</tissue>
    </source>
</reference>
<keyword evidence="6" id="KW-0156">Chromatin regulator</keyword>
<evidence type="ECO:0000256" key="2">
    <source>
        <dbReference type="ARBA" id="ARBA00007306"/>
    </source>
</evidence>
<evidence type="ECO:0000256" key="4">
    <source>
        <dbReference type="ARBA" id="ARBA00022737"/>
    </source>
</evidence>
<evidence type="ECO:0000256" key="8">
    <source>
        <dbReference type="ARBA" id="ARBA00023242"/>
    </source>
</evidence>
<dbReference type="OrthoDB" id="71227at2759"/>
<dbReference type="EMBL" id="GEZM01046901">
    <property type="protein sequence ID" value="JAV76970.1"/>
    <property type="molecule type" value="Transcribed_RNA"/>
</dbReference>
<evidence type="ECO:0000256" key="1">
    <source>
        <dbReference type="ARBA" id="ARBA00004123"/>
    </source>
</evidence>
<keyword evidence="14" id="KW-1185">Reference proteome</keyword>
<dbReference type="Proteomes" id="UP000327044">
    <property type="component" value="Unassembled WGS sequence"/>
</dbReference>
<proteinExistence type="inferred from homology"/>
<evidence type="ECO:0000313" key="12">
    <source>
        <dbReference type="EMBL" id="JAV76970.1"/>
    </source>
</evidence>
<dbReference type="InterPro" id="IPR045145">
    <property type="entry name" value="PTHR15271"/>
</dbReference>
<dbReference type="PANTHER" id="PTHR15271:SF4">
    <property type="entry name" value="CHROMATIN ASSEMBLY FACTOR 1 SUBUNIT B"/>
    <property type="match status" value="1"/>
</dbReference>
<evidence type="ECO:0000256" key="3">
    <source>
        <dbReference type="ARBA" id="ARBA00022574"/>
    </source>
</evidence>
<feature type="domain" description="CAF1B/HIR1 beta-propeller" evidence="11">
    <location>
        <begin position="1"/>
        <end position="374"/>
    </location>
</feature>
<dbReference type="GO" id="GO:0033186">
    <property type="term" value="C:CAF-1 complex"/>
    <property type="evidence" value="ECO:0007669"/>
    <property type="project" value="TreeGrafter"/>
</dbReference>
<evidence type="ECO:0000256" key="10">
    <source>
        <dbReference type="SAM" id="MobiDB-lite"/>
    </source>
</evidence>
<feature type="region of interest" description="Disordered" evidence="10">
    <location>
        <begin position="563"/>
        <end position="621"/>
    </location>
</feature>
<keyword evidence="7" id="KW-0234">DNA repair</keyword>
<accession>A0A1Y1LXD1</accession>
<comment type="subcellular location">
    <subcellularLocation>
        <location evidence="1">Nucleus</location>
    </subcellularLocation>
</comment>
<evidence type="ECO:0000256" key="6">
    <source>
        <dbReference type="ARBA" id="ARBA00022853"/>
    </source>
</evidence>
<dbReference type="GO" id="GO:0005634">
    <property type="term" value="C:nucleus"/>
    <property type="evidence" value="ECO:0007669"/>
    <property type="project" value="UniProtKB-SubCell"/>
</dbReference>
<evidence type="ECO:0000313" key="14">
    <source>
        <dbReference type="Proteomes" id="UP000327044"/>
    </source>
</evidence>
<dbReference type="InterPro" id="IPR001680">
    <property type="entry name" value="WD40_rpt"/>
</dbReference>
<name>A0A1Y1LXD1_PHOPY</name>
<dbReference type="FunCoup" id="A0A1Y1LXD1">
    <property type="interactions" value="1644"/>
</dbReference>
<dbReference type="InterPro" id="IPR015943">
    <property type="entry name" value="WD40/YVTN_repeat-like_dom_sf"/>
</dbReference>
<organism evidence="12">
    <name type="scientific">Photinus pyralis</name>
    <name type="common">Common eastern firefly</name>
    <name type="synonym">Lampyris pyralis</name>
    <dbReference type="NCBI Taxonomy" id="7054"/>
    <lineage>
        <taxon>Eukaryota</taxon>
        <taxon>Metazoa</taxon>
        <taxon>Ecdysozoa</taxon>
        <taxon>Arthropoda</taxon>
        <taxon>Hexapoda</taxon>
        <taxon>Insecta</taxon>
        <taxon>Pterygota</taxon>
        <taxon>Neoptera</taxon>
        <taxon>Endopterygota</taxon>
        <taxon>Coleoptera</taxon>
        <taxon>Polyphaga</taxon>
        <taxon>Elateriformia</taxon>
        <taxon>Elateroidea</taxon>
        <taxon>Lampyridae</taxon>
        <taxon>Lampyrinae</taxon>
        <taxon>Photinus</taxon>
    </lineage>
</organism>
<dbReference type="FunFam" id="2.130.10.10:FF:002897">
    <property type="entry name" value="Protein HIRA homolog-like Protein"/>
    <property type="match status" value="1"/>
</dbReference>
<keyword evidence="4" id="KW-0677">Repeat</keyword>
<keyword evidence="8" id="KW-0539">Nucleus</keyword>
<reference evidence="12" key="1">
    <citation type="journal article" date="2016" name="Sci. Rep.">
        <title>Molecular characterization of firefly nuptial gifts: a multi-omics approach sheds light on postcopulatory sexual selection.</title>
        <authorList>
            <person name="Al-Wathiqui N."/>
            <person name="Fallon T.R."/>
            <person name="South A."/>
            <person name="Weng J.K."/>
            <person name="Lewis S.M."/>
        </authorList>
    </citation>
    <scope>NUCLEOTIDE SEQUENCE</scope>
</reference>
<dbReference type="PROSITE" id="PS50294">
    <property type="entry name" value="WD_REPEATS_REGION"/>
    <property type="match status" value="2"/>
</dbReference>
<dbReference type="GO" id="GO:0006335">
    <property type="term" value="P:DNA replication-dependent chromatin assembly"/>
    <property type="evidence" value="ECO:0007669"/>
    <property type="project" value="InterPro"/>
</dbReference>
<dbReference type="InterPro" id="IPR001632">
    <property type="entry name" value="WD40_G-protein_beta-like"/>
</dbReference>
<dbReference type="InParanoid" id="A0A1Y1LXD1"/>
<dbReference type="InterPro" id="IPR036322">
    <property type="entry name" value="WD40_repeat_dom_sf"/>
</dbReference>
<dbReference type="PANTHER" id="PTHR15271">
    <property type="entry name" value="CHROMATIN ASSEMBLY FACTOR 1 SUBUNIT B"/>
    <property type="match status" value="1"/>
</dbReference>
<dbReference type="PROSITE" id="PS00678">
    <property type="entry name" value="WD_REPEATS_1"/>
    <property type="match status" value="2"/>
</dbReference>
<dbReference type="InterPro" id="IPR055410">
    <property type="entry name" value="Beta-prop_CAF1B_HIR1"/>
</dbReference>
<protein>
    <recommendedName>
        <fullName evidence="11">CAF1B/HIR1 beta-propeller domain-containing protein</fullName>
    </recommendedName>
</protein>
<feature type="repeat" description="WD" evidence="9">
    <location>
        <begin position="117"/>
        <end position="158"/>
    </location>
</feature>
<evidence type="ECO:0000256" key="5">
    <source>
        <dbReference type="ARBA" id="ARBA00022763"/>
    </source>
</evidence>
<keyword evidence="5" id="KW-0227">DNA damage</keyword>
<evidence type="ECO:0000256" key="9">
    <source>
        <dbReference type="PROSITE-ProRule" id="PRU00221"/>
    </source>
</evidence>
<sequence length="663" mass="74399">MKCTIPEISWHNRDPVLSVDVHCVHNEFYKLASGGTDCHVLIWRLRIRENGAVDINIVSDLTRHQKSVNVVRWSPTGTYLATGDDDANIIIWNLKTDNIPMLEETNDEEVWLVTKILRGHKEDVYDLSWSPNEMKLISGSIDNTAILWDFSKGQTEYILSDHKGFVQGVTWDPKGDFIATICSDRVCRVFDSTGKHVRARLHKGSLPVTEWNEMPNQEIKYFHDDTFKSYFRRLNYSPDGNLLIVPSGCIESANGKMAKNATYVFAVADLSQPVAVIPSPKQITIAVRCCPVLFELRPDGRDTLINLPYRMIIAIATDSDVVLYDTQQVAPFAHLRRIHYTRITDLAWSSDGLLLVASSTDGFCTLITFQKEELGIQYTKEESESEDCILNVSGSGEELVNLEIESKSKEKEEIVVKKPNILEKWTIRTPKVDCGLSSTPNDHPNQTMNVETPHSKIIDTAKPKPKRIVPIRLGDCSTKKVCETGVTPSVELEDSSKTKDEATCSSTIVIDEPCDGVNKVSPKSFRGGNDKEDDSKNKSGNHNITPKKKNSILNFFQLVTTDSRTDKTDSNEDKNHMEPNTDHCDDSNVIDLCDSDSNVDEQNNSTLKETEMEATSAAPEKENVANVDNSTLSQDTEIKKNTLKIPRRIPLITLGSPKRKKKE</sequence>
<feature type="repeat" description="WD" evidence="9">
    <location>
        <begin position="61"/>
        <end position="102"/>
    </location>
</feature>
<dbReference type="PRINTS" id="PR00319">
    <property type="entry name" value="GPROTEINB"/>
</dbReference>
<keyword evidence="3 9" id="KW-0853">WD repeat</keyword>
<comment type="similarity">
    <text evidence="2">Belongs to the WD repeat HIR1 family.</text>
</comment>
<dbReference type="Pfam" id="PF24105">
    <property type="entry name" value="Beta-prop_CAF1B_HIR1"/>
    <property type="match status" value="1"/>
</dbReference>
<dbReference type="GO" id="GO:0006334">
    <property type="term" value="P:nucleosome assembly"/>
    <property type="evidence" value="ECO:0007669"/>
    <property type="project" value="TreeGrafter"/>
</dbReference>
<dbReference type="InterPro" id="IPR019775">
    <property type="entry name" value="WD40_repeat_CS"/>
</dbReference>
<dbReference type="EMBL" id="VVIM01000004">
    <property type="protein sequence ID" value="KAB0800218.1"/>
    <property type="molecule type" value="Genomic_DNA"/>
</dbReference>
<evidence type="ECO:0000256" key="7">
    <source>
        <dbReference type="ARBA" id="ARBA00023204"/>
    </source>
</evidence>
<feature type="compositionally biased region" description="Basic and acidic residues" evidence="10">
    <location>
        <begin position="528"/>
        <end position="537"/>
    </location>
</feature>
<evidence type="ECO:0000313" key="13">
    <source>
        <dbReference type="EMBL" id="KAB0800218.1"/>
    </source>
</evidence>
<dbReference type="GO" id="GO:0006281">
    <property type="term" value="P:DNA repair"/>
    <property type="evidence" value="ECO:0007669"/>
    <property type="project" value="UniProtKB-KW"/>
</dbReference>
<dbReference type="SUPFAM" id="SSF50978">
    <property type="entry name" value="WD40 repeat-like"/>
    <property type="match status" value="1"/>
</dbReference>
<dbReference type="SMART" id="SM00320">
    <property type="entry name" value="WD40"/>
    <property type="match status" value="5"/>
</dbReference>
<gene>
    <name evidence="13" type="ORF">PPYR_05958</name>
</gene>
<dbReference type="AlphaFoldDB" id="A0A1Y1LXD1"/>
<feature type="compositionally biased region" description="Basic and acidic residues" evidence="10">
    <location>
        <begin position="563"/>
        <end position="586"/>
    </location>
</feature>
<feature type="region of interest" description="Disordered" evidence="10">
    <location>
        <begin position="515"/>
        <end position="549"/>
    </location>
</feature>
<evidence type="ECO:0000259" key="11">
    <source>
        <dbReference type="Pfam" id="PF24105"/>
    </source>
</evidence>
<reference evidence="13 14" key="2">
    <citation type="journal article" date="2018" name="Elife">
        <title>Firefly genomes illuminate parallel origins of bioluminescence in beetles.</title>
        <authorList>
            <person name="Fallon T.R."/>
            <person name="Lower S.E."/>
            <person name="Chang C.H."/>
            <person name="Bessho-Uehara M."/>
            <person name="Martin G.J."/>
            <person name="Bewick A.J."/>
            <person name="Behringer M."/>
            <person name="Debat H.J."/>
            <person name="Wong I."/>
            <person name="Day J.C."/>
            <person name="Suvorov A."/>
            <person name="Silva C.J."/>
            <person name="Stanger-Hall K.F."/>
            <person name="Hall D.W."/>
            <person name="Schmitz R.J."/>
            <person name="Nelson D.R."/>
            <person name="Lewis S.M."/>
            <person name="Shigenobu S."/>
            <person name="Bybee S.M."/>
            <person name="Larracuente A.M."/>
            <person name="Oba Y."/>
            <person name="Weng J.K."/>
        </authorList>
    </citation>
    <scope>NUCLEOTIDE SEQUENCE [LARGE SCALE GENOMIC DNA]</scope>
    <source>
        <strain evidence="13">1611_PpyrPB1</strain>
        <tissue evidence="13">Whole body</tissue>
    </source>
</reference>
<dbReference type="Gene3D" id="2.130.10.10">
    <property type="entry name" value="YVTN repeat-like/Quinoprotein amine dehydrogenase"/>
    <property type="match status" value="3"/>
</dbReference>
<dbReference type="PROSITE" id="PS50082">
    <property type="entry name" value="WD_REPEATS_2"/>
    <property type="match status" value="2"/>
</dbReference>